<sequence>MMKAKIRKVGKGQGIIIPKTLITLFGFDGEVEMTTTSQGIMLTKPKHQVRAGWAAASQQARHWQMQEMLHWYIPNLAMKEMRY</sequence>
<proteinExistence type="predicted"/>
<dbReference type="Gene3D" id="2.10.260.10">
    <property type="match status" value="1"/>
</dbReference>
<dbReference type="SUPFAM" id="SSF89447">
    <property type="entry name" value="AbrB/MazE/MraZ-like"/>
    <property type="match status" value="1"/>
</dbReference>
<gene>
    <name evidence="1" type="ORF">DLM_1895</name>
</gene>
<protein>
    <recommendedName>
        <fullName evidence="3">SpoVT-AbrB domain-containing protein</fullName>
    </recommendedName>
</protein>
<evidence type="ECO:0000313" key="2">
    <source>
        <dbReference type="Proteomes" id="UP000198290"/>
    </source>
</evidence>
<evidence type="ECO:0000313" key="1">
    <source>
        <dbReference type="EMBL" id="BBF85511.1"/>
    </source>
</evidence>
<name>A0A3G9GGZ0_9NEIS</name>
<dbReference type="EMBL" id="AP018823">
    <property type="protein sequence ID" value="BBF85511.1"/>
    <property type="molecule type" value="Genomic_DNA"/>
</dbReference>
<organism evidence="1 2">
    <name type="scientific">Aquitalea magnusonii</name>
    <dbReference type="NCBI Taxonomy" id="332411"/>
    <lineage>
        <taxon>Bacteria</taxon>
        <taxon>Pseudomonadati</taxon>
        <taxon>Pseudomonadota</taxon>
        <taxon>Betaproteobacteria</taxon>
        <taxon>Neisseriales</taxon>
        <taxon>Chromobacteriaceae</taxon>
        <taxon>Aquitalea</taxon>
    </lineage>
</organism>
<accession>A0A3G9GGZ0</accession>
<keyword evidence="2" id="KW-1185">Reference proteome</keyword>
<reference evidence="2" key="1">
    <citation type="journal article" date="2017" name="Biotechnol. Biofuels">
        <title>Evaluation of environmental bacterial communities as a factor affecting the growth of duckweed Lemna minor.</title>
        <authorList>
            <person name="Ishizawa H."/>
            <person name="Kuroda M."/>
            <person name="Morikawa M."/>
            <person name="Ike M."/>
        </authorList>
    </citation>
    <scope>NUCLEOTIDE SEQUENCE [LARGE SCALE GENOMIC DNA]</scope>
    <source>
        <strain evidence="2">H3</strain>
    </source>
</reference>
<dbReference type="Proteomes" id="UP000198290">
    <property type="component" value="Chromosome"/>
</dbReference>
<reference evidence="1 2" key="2">
    <citation type="journal article" date="2017" name="Genome Announc.">
        <title>Draft genome sequence of Aquitalea magnusonii strain H3, a plant growth-promoting bacterium of duckweed Lemna minor.</title>
        <authorList>
            <person name="Ishizawa H."/>
            <person name="Kuroda M."/>
            <person name="Ike M."/>
        </authorList>
    </citation>
    <scope>NUCLEOTIDE SEQUENCE [LARGE SCALE GENOMIC DNA]</scope>
    <source>
        <strain evidence="1 2">H3</strain>
    </source>
</reference>
<dbReference type="RefSeq" id="WP_197715547.1">
    <property type="nucleotide sequence ID" value="NZ_AP018823.1"/>
</dbReference>
<dbReference type="KEGG" id="amah:DLM_1895"/>
<reference evidence="2" key="3">
    <citation type="journal article" date="2017" name="Plant Physiol. Biochem.">
        <title>Differential oxidative and antioxidative response of duckweed Lemna minor toward plant growth promoting/inhibiting bacteria.</title>
        <authorList>
            <person name="Ishizawa H."/>
            <person name="Kuroda M."/>
            <person name="Morikawa M."/>
            <person name="Ike M."/>
        </authorList>
    </citation>
    <scope>NUCLEOTIDE SEQUENCE [LARGE SCALE GENOMIC DNA]</scope>
    <source>
        <strain evidence="2">H3</strain>
    </source>
</reference>
<dbReference type="InterPro" id="IPR037914">
    <property type="entry name" value="SpoVT-AbrB_sf"/>
</dbReference>
<dbReference type="AlphaFoldDB" id="A0A3G9GGZ0"/>
<evidence type="ECO:0008006" key="3">
    <source>
        <dbReference type="Google" id="ProtNLM"/>
    </source>
</evidence>